<gene>
    <name evidence="2" type="ORF">Phou_058580</name>
</gene>
<name>A0A6V8KH07_9ACTN</name>
<dbReference type="PANTHER" id="PTHR24567">
    <property type="entry name" value="CRP FAMILY TRANSCRIPTIONAL REGULATORY PROTEIN"/>
    <property type="match status" value="1"/>
</dbReference>
<dbReference type="AlphaFoldDB" id="A0A6V8KH07"/>
<dbReference type="InterPro" id="IPR000595">
    <property type="entry name" value="cNMP-bd_dom"/>
</dbReference>
<dbReference type="RefSeq" id="WP_173061207.1">
    <property type="nucleotide sequence ID" value="NZ_BAABGO010000095.1"/>
</dbReference>
<dbReference type="Proteomes" id="UP000482800">
    <property type="component" value="Unassembled WGS sequence"/>
</dbReference>
<dbReference type="GO" id="GO:0003700">
    <property type="term" value="F:DNA-binding transcription factor activity"/>
    <property type="evidence" value="ECO:0007669"/>
    <property type="project" value="TreeGrafter"/>
</dbReference>
<evidence type="ECO:0000259" key="1">
    <source>
        <dbReference type="PROSITE" id="PS50042"/>
    </source>
</evidence>
<dbReference type="InterPro" id="IPR014710">
    <property type="entry name" value="RmlC-like_jellyroll"/>
</dbReference>
<dbReference type="PANTHER" id="PTHR24567:SF74">
    <property type="entry name" value="HTH-TYPE TRANSCRIPTIONAL REGULATOR ARCR"/>
    <property type="match status" value="1"/>
</dbReference>
<evidence type="ECO:0000313" key="3">
    <source>
        <dbReference type="Proteomes" id="UP000482800"/>
    </source>
</evidence>
<evidence type="ECO:0000313" key="2">
    <source>
        <dbReference type="EMBL" id="GFJ81678.1"/>
    </source>
</evidence>
<dbReference type="Pfam" id="PF00027">
    <property type="entry name" value="cNMP_binding"/>
    <property type="match status" value="1"/>
</dbReference>
<dbReference type="GO" id="GO:0005829">
    <property type="term" value="C:cytosol"/>
    <property type="evidence" value="ECO:0007669"/>
    <property type="project" value="TreeGrafter"/>
</dbReference>
<comment type="caution">
    <text evidence="2">The sequence shown here is derived from an EMBL/GenBank/DDBJ whole genome shotgun (WGS) entry which is preliminary data.</text>
</comment>
<sequence>MITNTAYQLLAAHPFLAGMDQPQLNRLASWGHRSSFHAGTRIFSEGGQADRFWLIREGRVALDTHVPGRGDVVIETLGPGSVLGWSWLFSPFRWHFGAATVEPTLTVEMDGKGVRRLCDEDPVIGYELNRRFVQVVVQRLQATRVRLLDLYSGPGDRR</sequence>
<dbReference type="Gene3D" id="2.60.120.10">
    <property type="entry name" value="Jelly Rolls"/>
    <property type="match status" value="1"/>
</dbReference>
<protein>
    <recommendedName>
        <fullName evidence="1">Cyclic nucleotide-binding domain-containing protein</fullName>
    </recommendedName>
</protein>
<feature type="domain" description="Cyclic nucleotide-binding" evidence="1">
    <location>
        <begin position="15"/>
        <end position="84"/>
    </location>
</feature>
<accession>A0A6V8KH07</accession>
<dbReference type="PROSITE" id="PS50042">
    <property type="entry name" value="CNMP_BINDING_3"/>
    <property type="match status" value="1"/>
</dbReference>
<reference evidence="2 3" key="2">
    <citation type="submission" date="2020-03" db="EMBL/GenBank/DDBJ databases">
        <authorList>
            <person name="Ichikawa N."/>
            <person name="Kimura A."/>
            <person name="Kitahashi Y."/>
            <person name="Uohara A."/>
        </authorList>
    </citation>
    <scope>NUCLEOTIDE SEQUENCE [LARGE SCALE GENOMIC DNA]</scope>
    <source>
        <strain evidence="2 3">NBRC 108639</strain>
    </source>
</reference>
<dbReference type="SMART" id="SM00100">
    <property type="entry name" value="cNMP"/>
    <property type="match status" value="1"/>
</dbReference>
<proteinExistence type="predicted"/>
<keyword evidence="3" id="KW-1185">Reference proteome</keyword>
<organism evidence="2 3">
    <name type="scientific">Phytohabitans houttuyneae</name>
    <dbReference type="NCBI Taxonomy" id="1076126"/>
    <lineage>
        <taxon>Bacteria</taxon>
        <taxon>Bacillati</taxon>
        <taxon>Actinomycetota</taxon>
        <taxon>Actinomycetes</taxon>
        <taxon>Micromonosporales</taxon>
        <taxon>Micromonosporaceae</taxon>
    </lineage>
</organism>
<dbReference type="InterPro" id="IPR018490">
    <property type="entry name" value="cNMP-bd_dom_sf"/>
</dbReference>
<dbReference type="EMBL" id="BLPF01000002">
    <property type="protein sequence ID" value="GFJ81678.1"/>
    <property type="molecule type" value="Genomic_DNA"/>
</dbReference>
<dbReference type="CDD" id="cd00038">
    <property type="entry name" value="CAP_ED"/>
    <property type="match status" value="1"/>
</dbReference>
<dbReference type="SUPFAM" id="SSF51206">
    <property type="entry name" value="cAMP-binding domain-like"/>
    <property type="match status" value="1"/>
</dbReference>
<reference evidence="2 3" key="1">
    <citation type="submission" date="2020-03" db="EMBL/GenBank/DDBJ databases">
        <title>Whole genome shotgun sequence of Phytohabitans houttuyneae NBRC 108639.</title>
        <authorList>
            <person name="Komaki H."/>
            <person name="Tamura T."/>
        </authorList>
    </citation>
    <scope>NUCLEOTIDE SEQUENCE [LARGE SCALE GENOMIC DNA]</scope>
    <source>
        <strain evidence="2 3">NBRC 108639</strain>
    </source>
</reference>
<dbReference type="InterPro" id="IPR050397">
    <property type="entry name" value="Env_Response_Regulators"/>
</dbReference>